<dbReference type="EMBL" id="CM037162">
    <property type="protein sequence ID" value="KAH7862111.1"/>
    <property type="molecule type" value="Genomic_DNA"/>
</dbReference>
<proteinExistence type="predicted"/>
<dbReference type="Proteomes" id="UP000828048">
    <property type="component" value="Chromosome 12"/>
</dbReference>
<gene>
    <name evidence="1" type="ORF">Vadar_000069</name>
</gene>
<evidence type="ECO:0000313" key="2">
    <source>
        <dbReference type="Proteomes" id="UP000828048"/>
    </source>
</evidence>
<sequence length="414" mass="46952">MSEWVQWLQLETVEFSRLQKLEVIKCPKLIGDLPKKVPSIRELVLEECQGVQLEWKGVSSVETLEISGFESWKEFASELLTLTNLKDLNVKKCSSLLSFPDGMMHLNNLTDLGVRSCPKLVFPLSVEASHCYVSLKRLYLDGCESLESFPLGLFPKLQYLKFYECINFETLLIPDEIELKNEISLQFLIFISCDNMVSFPCGGLPTPKLCLLWVSSCHKLKALPEQMHTLLPSLQTLILAYCPEIESFPEGGLPSKLNALSIRDCKKLVGGWRDWGLQTLPSLTEFTLSGDHESEDVVESFPEEGLLPSSITSLVVSYQKNLKSLNKRGLQLLGSLKHMMIWHCPQLESLPEERLPTSLFVLKIGECRLLTPRCRREEGEDWHKIAQVPIIIMNGEAILDQVNLGPVDSDVFRW</sequence>
<keyword evidence="2" id="KW-1185">Reference proteome</keyword>
<accession>A0ACB7Z9J4</accession>
<organism evidence="1 2">
    <name type="scientific">Vaccinium darrowii</name>
    <dbReference type="NCBI Taxonomy" id="229202"/>
    <lineage>
        <taxon>Eukaryota</taxon>
        <taxon>Viridiplantae</taxon>
        <taxon>Streptophyta</taxon>
        <taxon>Embryophyta</taxon>
        <taxon>Tracheophyta</taxon>
        <taxon>Spermatophyta</taxon>
        <taxon>Magnoliopsida</taxon>
        <taxon>eudicotyledons</taxon>
        <taxon>Gunneridae</taxon>
        <taxon>Pentapetalae</taxon>
        <taxon>asterids</taxon>
        <taxon>Ericales</taxon>
        <taxon>Ericaceae</taxon>
        <taxon>Vaccinioideae</taxon>
        <taxon>Vaccinieae</taxon>
        <taxon>Vaccinium</taxon>
    </lineage>
</organism>
<evidence type="ECO:0000313" key="1">
    <source>
        <dbReference type="EMBL" id="KAH7862111.1"/>
    </source>
</evidence>
<comment type="caution">
    <text evidence="1">The sequence shown here is derived from an EMBL/GenBank/DDBJ whole genome shotgun (WGS) entry which is preliminary data.</text>
</comment>
<protein>
    <submittedName>
        <fullName evidence="1">Uncharacterized protein</fullName>
    </submittedName>
</protein>
<reference evidence="1 2" key="1">
    <citation type="journal article" date="2021" name="Hortic Res">
        <title>High-quality reference genome and annotation aids understanding of berry development for evergreen blueberry (Vaccinium darrowii).</title>
        <authorList>
            <person name="Yu J."/>
            <person name="Hulse-Kemp A.M."/>
            <person name="Babiker E."/>
            <person name="Staton M."/>
        </authorList>
    </citation>
    <scope>NUCLEOTIDE SEQUENCE [LARGE SCALE GENOMIC DNA]</scope>
    <source>
        <strain evidence="2">cv. NJ 8807/NJ 8810</strain>
        <tissue evidence="1">Young leaf</tissue>
    </source>
</reference>
<name>A0ACB7Z9J4_9ERIC</name>